<dbReference type="AlphaFoldDB" id="A0A7S0C6G4"/>
<gene>
    <name evidence="2" type="ORF">PINE0816_LOCUS9693</name>
</gene>
<accession>A0A7S0C6G4</accession>
<dbReference type="EMBL" id="HBEL01020775">
    <property type="protein sequence ID" value="CAD8413561.1"/>
    <property type="molecule type" value="Transcribed_RNA"/>
</dbReference>
<feature type="compositionally biased region" description="Polar residues" evidence="1">
    <location>
        <begin position="87"/>
        <end position="97"/>
    </location>
</feature>
<name>A0A7S0C6G4_9STRA</name>
<reference evidence="2" key="1">
    <citation type="submission" date="2021-01" db="EMBL/GenBank/DDBJ databases">
        <authorList>
            <person name="Corre E."/>
            <person name="Pelletier E."/>
            <person name="Niang G."/>
            <person name="Scheremetjew M."/>
            <person name="Finn R."/>
            <person name="Kale V."/>
            <person name="Holt S."/>
            <person name="Cochrane G."/>
            <person name="Meng A."/>
            <person name="Brown T."/>
            <person name="Cohen L."/>
        </authorList>
    </citation>
    <scope>NUCLEOTIDE SEQUENCE</scope>
    <source>
        <strain evidence="2">CCAP1064/1</strain>
    </source>
</reference>
<feature type="region of interest" description="Disordered" evidence="1">
    <location>
        <begin position="172"/>
        <end position="247"/>
    </location>
</feature>
<evidence type="ECO:0000256" key="1">
    <source>
        <dbReference type="SAM" id="MobiDB-lite"/>
    </source>
</evidence>
<organism evidence="2">
    <name type="scientific">Proboscia inermis</name>
    <dbReference type="NCBI Taxonomy" id="420281"/>
    <lineage>
        <taxon>Eukaryota</taxon>
        <taxon>Sar</taxon>
        <taxon>Stramenopiles</taxon>
        <taxon>Ochrophyta</taxon>
        <taxon>Bacillariophyta</taxon>
        <taxon>Coscinodiscophyceae</taxon>
        <taxon>Rhizosoleniophycidae</taxon>
        <taxon>Rhizosoleniales</taxon>
        <taxon>Rhizosoleniaceae</taxon>
        <taxon>Proboscia</taxon>
    </lineage>
</organism>
<proteinExistence type="predicted"/>
<feature type="compositionally biased region" description="Low complexity" evidence="1">
    <location>
        <begin position="1"/>
        <end position="12"/>
    </location>
</feature>
<evidence type="ECO:0000313" key="2">
    <source>
        <dbReference type="EMBL" id="CAD8413561.1"/>
    </source>
</evidence>
<protein>
    <submittedName>
        <fullName evidence="2">Uncharacterized protein</fullName>
    </submittedName>
</protein>
<feature type="region of interest" description="Disordered" evidence="1">
    <location>
        <begin position="48"/>
        <end position="71"/>
    </location>
</feature>
<feature type="compositionally biased region" description="Low complexity" evidence="1">
    <location>
        <begin position="176"/>
        <end position="191"/>
    </location>
</feature>
<feature type="compositionally biased region" description="Low complexity" evidence="1">
    <location>
        <begin position="106"/>
        <end position="118"/>
    </location>
</feature>
<sequence length="306" mass="33807">MSSSNASNGRSLRSSRRKRGRDIYSIGDIVEIATEDGLVSTGKLLYKITRGSSPNPRWHVSCADNEDGDKVGRDIFEDSFHRLVSKATPSPQSSSPHGNENDDGNNDTTTHGTNSNIRRQQRKVKKQEQKQQYSKSRRDSNKISTAAAEQVKNKNKSSALMSQAGSIKPISASVVSNGSDTDSGTGPGDNSVSDSIQTGQIKDGNDEPRLSARESRMLARAAKTTEDHEGGCGSDSSNKRKMQHNSNNHKYSLKKYRSQNRHGYANGHGHSKRVHVDEEVETVKMNTGTLYIYRGSHPRVEFIRRF</sequence>
<feature type="region of interest" description="Disordered" evidence="1">
    <location>
        <begin position="1"/>
        <end position="20"/>
    </location>
</feature>
<feature type="compositionally biased region" description="Basic and acidic residues" evidence="1">
    <location>
        <begin position="203"/>
        <end position="230"/>
    </location>
</feature>
<feature type="region of interest" description="Disordered" evidence="1">
    <location>
        <begin position="85"/>
        <end position="144"/>
    </location>
</feature>